<dbReference type="CDD" id="cd16922">
    <property type="entry name" value="HATPase_EvgS-ArcB-TorS-like"/>
    <property type="match status" value="1"/>
</dbReference>
<evidence type="ECO:0000259" key="9">
    <source>
        <dbReference type="PROSITE" id="PS50109"/>
    </source>
</evidence>
<dbReference type="InterPro" id="IPR003594">
    <property type="entry name" value="HATPase_dom"/>
</dbReference>
<evidence type="ECO:0000256" key="2">
    <source>
        <dbReference type="ARBA" id="ARBA00012438"/>
    </source>
</evidence>
<dbReference type="GO" id="GO:0005886">
    <property type="term" value="C:plasma membrane"/>
    <property type="evidence" value="ECO:0007669"/>
    <property type="project" value="TreeGrafter"/>
</dbReference>
<evidence type="ECO:0000259" key="10">
    <source>
        <dbReference type="PROSITE" id="PS50110"/>
    </source>
</evidence>
<dbReference type="SMART" id="SM00387">
    <property type="entry name" value="HATPase_c"/>
    <property type="match status" value="1"/>
</dbReference>
<dbReference type="PANTHER" id="PTHR43047:SF72">
    <property type="entry name" value="OSMOSENSING HISTIDINE PROTEIN KINASE SLN1"/>
    <property type="match status" value="1"/>
</dbReference>
<dbReference type="InterPro" id="IPR015943">
    <property type="entry name" value="WD40/YVTN_repeat-like_dom_sf"/>
</dbReference>
<dbReference type="SUPFAM" id="SSF55874">
    <property type="entry name" value="ATPase domain of HSP90 chaperone/DNA topoisomerase II/histidine kinase"/>
    <property type="match status" value="1"/>
</dbReference>
<keyword evidence="12" id="KW-1185">Reference proteome</keyword>
<dbReference type="SMART" id="SM00448">
    <property type="entry name" value="REC"/>
    <property type="match status" value="1"/>
</dbReference>
<dbReference type="KEGG" id="lsf:I8J32_000180"/>
<dbReference type="Gene3D" id="1.10.287.130">
    <property type="match status" value="1"/>
</dbReference>
<dbReference type="Gene3D" id="2.60.40.10">
    <property type="entry name" value="Immunoglobulins"/>
    <property type="match status" value="1"/>
</dbReference>
<dbReference type="Gene3D" id="3.30.565.10">
    <property type="entry name" value="Histidine kinase-like ATPase, C-terminal domain"/>
    <property type="match status" value="1"/>
</dbReference>
<keyword evidence="8" id="KW-1133">Transmembrane helix</keyword>
<dbReference type="InterPro" id="IPR011110">
    <property type="entry name" value="Reg_prop"/>
</dbReference>
<dbReference type="EC" id="2.7.13.3" evidence="2"/>
<dbReference type="SUPFAM" id="SSF47384">
    <property type="entry name" value="Homodimeric domain of signal transducing histidine kinase"/>
    <property type="match status" value="1"/>
</dbReference>
<feature type="domain" description="Response regulatory" evidence="10">
    <location>
        <begin position="1095"/>
        <end position="1209"/>
    </location>
</feature>
<evidence type="ECO:0000256" key="5">
    <source>
        <dbReference type="ARBA" id="ARBA00022777"/>
    </source>
</evidence>
<comment type="catalytic activity">
    <reaction evidence="1">
        <text>ATP + protein L-histidine = ADP + protein N-phospho-L-histidine.</text>
        <dbReference type="EC" id="2.7.13.3"/>
    </reaction>
</comment>
<protein>
    <recommendedName>
        <fullName evidence="2">histidine kinase</fullName>
        <ecNumber evidence="2">2.7.13.3</ecNumber>
    </recommendedName>
</protein>
<dbReference type="PROSITE" id="PS50110">
    <property type="entry name" value="RESPONSE_REGULATORY"/>
    <property type="match status" value="1"/>
</dbReference>
<dbReference type="FunFam" id="3.30.565.10:FF:000010">
    <property type="entry name" value="Sensor histidine kinase RcsC"/>
    <property type="match status" value="1"/>
</dbReference>
<keyword evidence="6" id="KW-0902">Two-component regulatory system</keyword>
<feature type="modified residue" description="4-aspartylphosphate" evidence="7">
    <location>
        <position position="1144"/>
    </location>
</feature>
<keyword evidence="3 7" id="KW-0597">Phosphoprotein</keyword>
<dbReference type="InterPro" id="IPR036097">
    <property type="entry name" value="HisK_dim/P_sf"/>
</dbReference>
<sequence length="1238" mass="132711">MEEQARGARGSDNERGPQVCSCQLGNAVFKGPAAVRASARRWALALLGVTLVLLPTLLPAVAGIPPTPRLRQLTVADGLPSNRINALAQDRQGYLWVATSDGVARLGGQGHRLWRAEQGLQGNFAWSVHVDAADRVWVGTRDAGLAMLDSQRRHWRYYHRDNTPQLGSNEIWVVTTTSDGAVWFGTADAGLYRLAPGGGVSRFLPRAGDARSLPDLRVSHLAQTPDGSLWVGTKNGAARWTGRDFERLPPSALPSQAIEGLAVDDAGALWVATTAGVVVRGRDGGFTTPTWVTGDVLRLLLRDRGGESWVDIRQGLGLEDGTQVINVPLYSPPARGMVRPSWVTALQDRRGGLWFASSSHGLWHLPPSWRQFSTFAREADNPDSLGNGHVRGIANAADGQAWLVGTGGALDLFDPDTGAIQHRAADVGEGASLSAVFEDASGAVWVGYRDGLVRIGAGDAPRRWSARDAQDPALSGETVAFLQDAEGLVWMASASGGVQARDARGAVLHSVLPGDDHGVPRGAELHQLGRGPDGAVWLSGSHGLSMWNSGARRFEPVPGAPRTRIPGFALDARGQVWLASFGRLQSFAWNGATLTPAFDMGGSDGMPMMLPSGVAVDASGVAWVSSRRGLVRVDPATRSARAFDVRDGLLSQELDAAPVARRGDGRLMLGSSEGLIVFDPAVVRPDTGLPPLVIESFDVQRGDHRIALSPTQPFTLGEDDRDLRITARLLDFDETPQHLYRFQLVGHDRGWVAPTASGERVFSRLPAGRYRLEITARTADSPWSPPLVVRFAVASPWWWTWWSIASYIVAGLLVLAAVARAWRTRVRRRHAWQLTRQQQELAEQASLAKTRFLATLGHEVRTPMTGVLGMSELLLGTALTAQQRGYVGAIRGAGEHLLRLVNDALDLARIESGKLELADESFDIHALVEDLAALIGPLARQRGLAFALEIGGDLPRALRGDPARVRQILLNLLGNAIKFTEHGRVTLHAAALVPVGVQLEVRDTGPGLNAEQKARLFRRFEQGDGARTRARYGGSGLGLAISQELAAAMGGAIEVDGAPGEGTRFTVRLPLPLAVAPAPREENVMVQVAASRSLSLLLVEDDPTVADVLTGLLRLQGHHVVHVPHGLAALAAAVTTPFDAALLDLDLPGMDGMALARQLRTQGFERPLIAVTARADAGAEPEALQAGFDRFIRKPMTLRMLAELLQGLQPEPEAIDPTQLPRALAQGPQIVPEETASS</sequence>
<gene>
    <name evidence="11" type="ORF">I8J32_000180</name>
</gene>
<evidence type="ECO:0000256" key="1">
    <source>
        <dbReference type="ARBA" id="ARBA00000085"/>
    </source>
</evidence>
<dbReference type="Proteomes" id="UP000639274">
    <property type="component" value="Chromosome"/>
</dbReference>
<dbReference type="PANTHER" id="PTHR43047">
    <property type="entry name" value="TWO-COMPONENT HISTIDINE PROTEIN KINASE"/>
    <property type="match status" value="1"/>
</dbReference>
<dbReference type="Pfam" id="PF07494">
    <property type="entry name" value="Reg_prop"/>
    <property type="match status" value="2"/>
</dbReference>
<dbReference type="InterPro" id="IPR036890">
    <property type="entry name" value="HATPase_C_sf"/>
</dbReference>
<keyword evidence="8" id="KW-0472">Membrane</keyword>
<dbReference type="Pfam" id="PF07495">
    <property type="entry name" value="Y_Y_Y"/>
    <property type="match status" value="1"/>
</dbReference>
<dbReference type="InterPro" id="IPR003661">
    <property type="entry name" value="HisK_dim/P_dom"/>
</dbReference>
<dbReference type="Gene3D" id="2.130.10.10">
    <property type="entry name" value="YVTN repeat-like/Quinoprotein amine dehydrogenase"/>
    <property type="match status" value="3"/>
</dbReference>
<dbReference type="Gene3D" id="3.40.50.2300">
    <property type="match status" value="1"/>
</dbReference>
<feature type="domain" description="Histidine kinase" evidence="9">
    <location>
        <begin position="855"/>
        <end position="1073"/>
    </location>
</feature>
<dbReference type="Pfam" id="PF00512">
    <property type="entry name" value="HisKA"/>
    <property type="match status" value="1"/>
</dbReference>
<dbReference type="InterPro" id="IPR011006">
    <property type="entry name" value="CheY-like_superfamily"/>
</dbReference>
<dbReference type="PROSITE" id="PS50109">
    <property type="entry name" value="HIS_KIN"/>
    <property type="match status" value="1"/>
</dbReference>
<dbReference type="InterPro" id="IPR013783">
    <property type="entry name" value="Ig-like_fold"/>
</dbReference>
<accession>A0A974Y231</accession>
<dbReference type="Pfam" id="PF02518">
    <property type="entry name" value="HATPase_c"/>
    <property type="match status" value="1"/>
</dbReference>
<feature type="transmembrane region" description="Helical" evidence="8">
    <location>
        <begin position="42"/>
        <end position="64"/>
    </location>
</feature>
<organism evidence="11 12">
    <name type="scientific">Agrilutibacter solisilvae</name>
    <dbReference type="NCBI Taxonomy" id="2763317"/>
    <lineage>
        <taxon>Bacteria</taxon>
        <taxon>Pseudomonadati</taxon>
        <taxon>Pseudomonadota</taxon>
        <taxon>Gammaproteobacteria</taxon>
        <taxon>Lysobacterales</taxon>
        <taxon>Lysobacteraceae</taxon>
        <taxon>Agrilutibacter</taxon>
    </lineage>
</organism>
<evidence type="ECO:0000256" key="6">
    <source>
        <dbReference type="ARBA" id="ARBA00023012"/>
    </source>
</evidence>
<dbReference type="CDD" id="cd00082">
    <property type="entry name" value="HisKA"/>
    <property type="match status" value="1"/>
</dbReference>
<dbReference type="InterPro" id="IPR001789">
    <property type="entry name" value="Sig_transdc_resp-reg_receiver"/>
</dbReference>
<dbReference type="GO" id="GO:0000155">
    <property type="term" value="F:phosphorelay sensor kinase activity"/>
    <property type="evidence" value="ECO:0007669"/>
    <property type="project" value="InterPro"/>
</dbReference>
<feature type="transmembrane region" description="Helical" evidence="8">
    <location>
        <begin position="797"/>
        <end position="819"/>
    </location>
</feature>
<name>A0A974Y231_9GAMM</name>
<dbReference type="EMBL" id="CP071518">
    <property type="protein sequence ID" value="QSX79889.1"/>
    <property type="molecule type" value="Genomic_DNA"/>
</dbReference>
<dbReference type="SUPFAM" id="SSF52172">
    <property type="entry name" value="CheY-like"/>
    <property type="match status" value="1"/>
</dbReference>
<evidence type="ECO:0000256" key="3">
    <source>
        <dbReference type="ARBA" id="ARBA00022553"/>
    </source>
</evidence>
<evidence type="ECO:0000256" key="8">
    <source>
        <dbReference type="SAM" id="Phobius"/>
    </source>
</evidence>
<dbReference type="SUPFAM" id="SSF101898">
    <property type="entry name" value="NHL repeat"/>
    <property type="match status" value="1"/>
</dbReference>
<dbReference type="InterPro" id="IPR011123">
    <property type="entry name" value="Y_Y_Y"/>
</dbReference>
<dbReference type="InterPro" id="IPR005467">
    <property type="entry name" value="His_kinase_dom"/>
</dbReference>
<keyword evidence="8" id="KW-0812">Transmembrane</keyword>
<dbReference type="SUPFAM" id="SSF63829">
    <property type="entry name" value="Calcium-dependent phosphotriesterase"/>
    <property type="match status" value="1"/>
</dbReference>
<evidence type="ECO:0000313" key="11">
    <source>
        <dbReference type="EMBL" id="QSX79889.1"/>
    </source>
</evidence>
<evidence type="ECO:0000313" key="12">
    <source>
        <dbReference type="Proteomes" id="UP000639274"/>
    </source>
</evidence>
<evidence type="ECO:0000256" key="4">
    <source>
        <dbReference type="ARBA" id="ARBA00022679"/>
    </source>
</evidence>
<reference evidence="11 12" key="1">
    <citation type="submission" date="2021-03" db="EMBL/GenBank/DDBJ databases">
        <title>Lysobacter sp. nov. isolated from soil of gangwondo yeongwol, south Korea.</title>
        <authorList>
            <person name="Kim K.R."/>
            <person name="Kim K.H."/>
            <person name="Jeon C.O."/>
        </authorList>
    </citation>
    <scope>NUCLEOTIDE SEQUENCE [LARGE SCALE GENOMIC DNA]</scope>
    <source>
        <strain evidence="11 12">R19</strain>
    </source>
</reference>
<dbReference type="PRINTS" id="PR00344">
    <property type="entry name" value="BCTRLSENSOR"/>
</dbReference>
<proteinExistence type="predicted"/>
<dbReference type="AlphaFoldDB" id="A0A974Y231"/>
<dbReference type="InterPro" id="IPR004358">
    <property type="entry name" value="Sig_transdc_His_kin-like_C"/>
</dbReference>
<evidence type="ECO:0000256" key="7">
    <source>
        <dbReference type="PROSITE-ProRule" id="PRU00169"/>
    </source>
</evidence>
<dbReference type="Pfam" id="PF00072">
    <property type="entry name" value="Response_reg"/>
    <property type="match status" value="1"/>
</dbReference>
<dbReference type="SMART" id="SM00388">
    <property type="entry name" value="HisKA"/>
    <property type="match status" value="1"/>
</dbReference>
<keyword evidence="4" id="KW-0808">Transferase</keyword>
<dbReference type="FunFam" id="1.10.287.130:FF:000028">
    <property type="entry name" value="Hybrid signal transduction histidine kinase"/>
    <property type="match status" value="1"/>
</dbReference>
<dbReference type="GO" id="GO:0009927">
    <property type="term" value="F:histidine phosphotransfer kinase activity"/>
    <property type="evidence" value="ECO:0007669"/>
    <property type="project" value="TreeGrafter"/>
</dbReference>
<dbReference type="CDD" id="cd17546">
    <property type="entry name" value="REC_hyHK_CKI1_RcsC-like"/>
    <property type="match status" value="1"/>
</dbReference>
<keyword evidence="5" id="KW-0418">Kinase</keyword>